<keyword evidence="1" id="KW-1133">Transmembrane helix</keyword>
<accession>A0A0F9ZRI6</accession>
<reference evidence="2 3" key="1">
    <citation type="journal article" date="2015" name="Nature">
        <title>rRNA introns, odd ribosomes, and small enigmatic genomes across a large radiation of phyla.</title>
        <authorList>
            <person name="Brown C.T."/>
            <person name="Hug L.A."/>
            <person name="Thomas B.C."/>
            <person name="Sharon I."/>
            <person name="Castelle C.J."/>
            <person name="Singh A."/>
            <person name="Wilkins M.J."/>
            <person name="Williams K.H."/>
            <person name="Banfield J.F."/>
        </authorList>
    </citation>
    <scope>NUCLEOTIDE SEQUENCE [LARGE SCALE GENOMIC DNA]</scope>
</reference>
<dbReference type="Proteomes" id="UP000033995">
    <property type="component" value="Unassembled WGS sequence"/>
</dbReference>
<dbReference type="AlphaFoldDB" id="A0A0F9ZRI6"/>
<proteinExistence type="predicted"/>
<evidence type="ECO:0000313" key="3">
    <source>
        <dbReference type="Proteomes" id="UP000033995"/>
    </source>
</evidence>
<feature type="transmembrane region" description="Helical" evidence="1">
    <location>
        <begin position="106"/>
        <end position="127"/>
    </location>
</feature>
<protein>
    <submittedName>
        <fullName evidence="2">Uncharacterized protein</fullName>
    </submittedName>
</protein>
<evidence type="ECO:0000313" key="2">
    <source>
        <dbReference type="EMBL" id="KKP46779.1"/>
    </source>
</evidence>
<dbReference type="EMBL" id="LBOZ01000008">
    <property type="protein sequence ID" value="KKP46779.1"/>
    <property type="molecule type" value="Genomic_DNA"/>
</dbReference>
<keyword evidence="1" id="KW-0472">Membrane</keyword>
<name>A0A0F9ZRI6_9BACT</name>
<feature type="transmembrane region" description="Helical" evidence="1">
    <location>
        <begin position="72"/>
        <end position="94"/>
    </location>
</feature>
<keyword evidence="1" id="KW-0812">Transmembrane</keyword>
<sequence>MQKTKIDLTDNIRSKIKTGQIKMKPRWYFTLGSLALIFGLASSYIVTIFSIRILMFSIKAHGPMANFRFQQIIADFPVWAPAISIIGIILGVVMLKKYDFSYKKNFHLIIIGFIISIILSIFIIDYFKMDSFMFGRGGGRTWDRTKDLTNVNRTL</sequence>
<gene>
    <name evidence="2" type="ORF">UR38_C0008G0010</name>
</gene>
<organism evidence="2 3">
    <name type="scientific">Candidatus Woesebacteria bacterium GW2011_GWA2_33_28</name>
    <dbReference type="NCBI Taxonomy" id="1618561"/>
    <lineage>
        <taxon>Bacteria</taxon>
        <taxon>Candidatus Woeseibacteriota</taxon>
    </lineage>
</organism>
<evidence type="ECO:0000256" key="1">
    <source>
        <dbReference type="SAM" id="Phobius"/>
    </source>
</evidence>
<feature type="transmembrane region" description="Helical" evidence="1">
    <location>
        <begin position="27"/>
        <end position="51"/>
    </location>
</feature>
<comment type="caution">
    <text evidence="2">The sequence shown here is derived from an EMBL/GenBank/DDBJ whole genome shotgun (WGS) entry which is preliminary data.</text>
</comment>